<dbReference type="RefSeq" id="WP_097805885.1">
    <property type="nucleotide sequence ID" value="NZ_FXYH01000014.1"/>
</dbReference>
<reference evidence="7 8" key="1">
    <citation type="submission" date="2017-05" db="EMBL/GenBank/DDBJ databases">
        <authorList>
            <person name="Song R."/>
            <person name="Chenine A.L."/>
            <person name="Ruprecht R.M."/>
        </authorList>
    </citation>
    <scope>NUCLEOTIDE SEQUENCE [LARGE SCALE GENOMIC DNA]</scope>
    <source>
        <strain evidence="7 8">CECT 8663</strain>
    </source>
</reference>
<keyword evidence="1" id="KW-0808">Transferase</keyword>
<dbReference type="NCBIfam" id="TIGR01378">
    <property type="entry name" value="thi_PPkinase"/>
    <property type="match status" value="1"/>
</dbReference>
<dbReference type="SUPFAM" id="SSF63999">
    <property type="entry name" value="Thiamin pyrophosphokinase, catalytic domain"/>
    <property type="match status" value="1"/>
</dbReference>
<dbReference type="AlphaFoldDB" id="A0A238KXG4"/>
<evidence type="ECO:0000313" key="7">
    <source>
        <dbReference type="EMBL" id="SMX46902.1"/>
    </source>
</evidence>
<feature type="domain" description="Thiamin pyrophosphokinase thiamin-binding" evidence="6">
    <location>
        <begin position="130"/>
        <end position="202"/>
    </location>
</feature>
<dbReference type="GO" id="GO:0030975">
    <property type="term" value="F:thiamine binding"/>
    <property type="evidence" value="ECO:0007669"/>
    <property type="project" value="InterPro"/>
</dbReference>
<evidence type="ECO:0000256" key="3">
    <source>
        <dbReference type="ARBA" id="ARBA00022777"/>
    </source>
</evidence>
<dbReference type="PANTHER" id="PTHR41299:SF1">
    <property type="entry name" value="THIAMINE PYROPHOSPHOKINASE"/>
    <property type="match status" value="1"/>
</dbReference>
<dbReference type="InterPro" id="IPR007371">
    <property type="entry name" value="TPK_catalytic"/>
</dbReference>
<dbReference type="Gene3D" id="3.40.50.10240">
    <property type="entry name" value="Thiamin pyrophosphokinase, catalytic domain"/>
    <property type="match status" value="1"/>
</dbReference>
<dbReference type="GO" id="GO:0004788">
    <property type="term" value="F:thiamine diphosphokinase activity"/>
    <property type="evidence" value="ECO:0007669"/>
    <property type="project" value="UniProtKB-UniRule"/>
</dbReference>
<dbReference type="OrthoDB" id="7057856at2"/>
<dbReference type="GO" id="GO:0006772">
    <property type="term" value="P:thiamine metabolic process"/>
    <property type="evidence" value="ECO:0007669"/>
    <property type="project" value="UniProtKB-UniRule"/>
</dbReference>
<dbReference type="Pfam" id="PF04265">
    <property type="entry name" value="TPK_B1_binding"/>
    <property type="match status" value="1"/>
</dbReference>
<keyword evidence="4" id="KW-0067">ATP-binding</keyword>
<dbReference type="GO" id="GO:0009229">
    <property type="term" value="P:thiamine diphosphate biosynthetic process"/>
    <property type="evidence" value="ECO:0007669"/>
    <property type="project" value="InterPro"/>
</dbReference>
<evidence type="ECO:0000256" key="5">
    <source>
        <dbReference type="NCBIfam" id="TIGR01378"/>
    </source>
</evidence>
<evidence type="ECO:0000256" key="2">
    <source>
        <dbReference type="ARBA" id="ARBA00022741"/>
    </source>
</evidence>
<proteinExistence type="predicted"/>
<evidence type="ECO:0000256" key="1">
    <source>
        <dbReference type="ARBA" id="ARBA00022679"/>
    </source>
</evidence>
<name>A0A238KXG4_9RHOB</name>
<organism evidence="7 8">
    <name type="scientific">Pelagimonas varians</name>
    <dbReference type="NCBI Taxonomy" id="696760"/>
    <lineage>
        <taxon>Bacteria</taxon>
        <taxon>Pseudomonadati</taxon>
        <taxon>Pseudomonadota</taxon>
        <taxon>Alphaproteobacteria</taxon>
        <taxon>Rhodobacterales</taxon>
        <taxon>Roseobacteraceae</taxon>
        <taxon>Pelagimonas</taxon>
    </lineage>
</organism>
<dbReference type="SUPFAM" id="SSF63862">
    <property type="entry name" value="Thiamin pyrophosphokinase, substrate-binding domain"/>
    <property type="match status" value="1"/>
</dbReference>
<dbReference type="InterPro" id="IPR036759">
    <property type="entry name" value="TPK_catalytic_sf"/>
</dbReference>
<dbReference type="InterPro" id="IPR007373">
    <property type="entry name" value="Thiamin_PyroPKinase_B1-bd"/>
</dbReference>
<dbReference type="EC" id="2.7.6.2" evidence="5"/>
<keyword evidence="2" id="KW-0547">Nucleotide-binding</keyword>
<protein>
    <recommendedName>
        <fullName evidence="5">Thiamine diphosphokinase</fullName>
        <ecNumber evidence="5">2.7.6.2</ecNumber>
    </recommendedName>
</protein>
<dbReference type="InterPro" id="IPR053149">
    <property type="entry name" value="TPK"/>
</dbReference>
<dbReference type="PANTHER" id="PTHR41299">
    <property type="entry name" value="THIAMINE PYROPHOSPHOKINASE"/>
    <property type="match status" value="1"/>
</dbReference>
<dbReference type="InterPro" id="IPR036371">
    <property type="entry name" value="TPK_B1-bd_sf"/>
</dbReference>
<keyword evidence="8" id="KW-1185">Reference proteome</keyword>
<dbReference type="GO" id="GO:0005524">
    <property type="term" value="F:ATP binding"/>
    <property type="evidence" value="ECO:0007669"/>
    <property type="project" value="UniProtKB-KW"/>
</dbReference>
<dbReference type="Proteomes" id="UP000220836">
    <property type="component" value="Unassembled WGS sequence"/>
</dbReference>
<keyword evidence="3 7" id="KW-0418">Kinase</keyword>
<dbReference type="CDD" id="cd07995">
    <property type="entry name" value="TPK"/>
    <property type="match status" value="1"/>
</dbReference>
<dbReference type="GO" id="GO:0016301">
    <property type="term" value="F:kinase activity"/>
    <property type="evidence" value="ECO:0007669"/>
    <property type="project" value="UniProtKB-KW"/>
</dbReference>
<dbReference type="EMBL" id="FXYH01000014">
    <property type="protein sequence ID" value="SMX46902.1"/>
    <property type="molecule type" value="Genomic_DNA"/>
</dbReference>
<evidence type="ECO:0000256" key="4">
    <source>
        <dbReference type="ARBA" id="ARBA00022840"/>
    </source>
</evidence>
<dbReference type="Pfam" id="PF04263">
    <property type="entry name" value="TPK_catalytic"/>
    <property type="match status" value="1"/>
</dbReference>
<evidence type="ECO:0000259" key="6">
    <source>
        <dbReference type="SMART" id="SM00983"/>
    </source>
</evidence>
<gene>
    <name evidence="7" type="ORF">PEV8663_03416</name>
</gene>
<evidence type="ECO:0000313" key="8">
    <source>
        <dbReference type="Proteomes" id="UP000220836"/>
    </source>
</evidence>
<sequence>MNSKIVHSLSPVLLVGGGDCPKGALTNALTLPHLVVAADGGAARVLGLGRMPDSVIGDMDSLDPALQAQLAPGVLHHISEQNSTDFDKCLRNIDAPLILAHGFLGARVDHQLAAFTVLVRRPEQRCILVGAHDIVMIAPPRLALSLPTGTRFSLFPMGPVSGQSQGLRWPIDGIGFEPNGRIGTSNEVSGPVELTFDTPQMLLILPPECLEPLLDGLTTTGATWPARGV</sequence>
<dbReference type="SMART" id="SM00983">
    <property type="entry name" value="TPK_B1_binding"/>
    <property type="match status" value="1"/>
</dbReference>
<dbReference type="InterPro" id="IPR006282">
    <property type="entry name" value="Thi_PPkinase"/>
</dbReference>
<accession>A0A238KXG4</accession>